<name>A0A378WC73_MYCFO</name>
<gene>
    <name evidence="2" type="ORF">NCTC1542_06769</name>
</gene>
<proteinExistence type="predicted"/>
<evidence type="ECO:0000256" key="1">
    <source>
        <dbReference type="SAM" id="MobiDB-lite"/>
    </source>
</evidence>
<sequence>MTRADDPSNAAGQRWMIEVTDPADPSVVRVFTGSTEEEAEAAADAALGVTDANEREQQ</sequence>
<evidence type="ECO:0000313" key="2">
    <source>
        <dbReference type="EMBL" id="SUA31415.1"/>
    </source>
</evidence>
<accession>A0A378WC73</accession>
<dbReference type="EMBL" id="UGQY01000006">
    <property type="protein sequence ID" value="SUA31415.1"/>
    <property type="molecule type" value="Genomic_DNA"/>
</dbReference>
<protein>
    <submittedName>
        <fullName evidence="2">Uncharacterized protein</fullName>
    </submittedName>
</protein>
<reference evidence="2 3" key="1">
    <citation type="submission" date="2018-06" db="EMBL/GenBank/DDBJ databases">
        <authorList>
            <consortium name="Pathogen Informatics"/>
            <person name="Doyle S."/>
        </authorList>
    </citation>
    <scope>NUCLEOTIDE SEQUENCE [LARGE SCALE GENOMIC DNA]</scope>
    <source>
        <strain evidence="2 3">NCTC1542</strain>
    </source>
</reference>
<dbReference type="Proteomes" id="UP000255389">
    <property type="component" value="Unassembled WGS sequence"/>
</dbReference>
<dbReference type="AlphaFoldDB" id="A0A378WC73"/>
<feature type="region of interest" description="Disordered" evidence="1">
    <location>
        <begin position="34"/>
        <end position="58"/>
    </location>
</feature>
<evidence type="ECO:0000313" key="3">
    <source>
        <dbReference type="Proteomes" id="UP000255389"/>
    </source>
</evidence>
<organism evidence="2 3">
    <name type="scientific">Mycolicibacterium fortuitum</name>
    <name type="common">Mycobacterium fortuitum</name>
    <dbReference type="NCBI Taxonomy" id="1766"/>
    <lineage>
        <taxon>Bacteria</taxon>
        <taxon>Bacillati</taxon>
        <taxon>Actinomycetota</taxon>
        <taxon>Actinomycetes</taxon>
        <taxon>Mycobacteriales</taxon>
        <taxon>Mycobacteriaceae</taxon>
        <taxon>Mycolicibacterium</taxon>
    </lineage>
</organism>